<evidence type="ECO:0000313" key="1">
    <source>
        <dbReference type="EMBL" id="AJG73913.1"/>
    </source>
</evidence>
<evidence type="ECO:0000313" key="3">
    <source>
        <dbReference type="EMBL" id="QKH22756.1"/>
    </source>
</evidence>
<reference evidence="3 5" key="3">
    <citation type="submission" date="2020-05" db="EMBL/GenBank/DDBJ databases">
        <title>FDA dAtabase for Regulatory Grade micrObial Sequences (FDA-ARGOS): Supporting development and validation of Infectious Disease Dx tests.</title>
        <authorList>
            <person name="Nelson B."/>
            <person name="Plummer A."/>
            <person name="Tallon L."/>
            <person name="Sadzewicz L."/>
            <person name="Zhao X."/>
            <person name="Vavikolanu K."/>
            <person name="Mehta A."/>
            <person name="Aluvathingal J."/>
            <person name="Nadendla S."/>
            <person name="Myers T."/>
            <person name="Yan Y."/>
            <person name="Sichtig H."/>
        </authorList>
    </citation>
    <scope>NUCLEOTIDE SEQUENCE [LARGE SCALE GENOMIC DNA]</scope>
    <source>
        <strain evidence="3 5">FDAARGOS_795</strain>
        <plasmid evidence="3 5">unnamed3</plasmid>
    </source>
</reference>
<protein>
    <submittedName>
        <fullName evidence="3">Uncharacterized protein</fullName>
    </submittedName>
</protein>
<dbReference type="EMBL" id="CP053979">
    <property type="protein sequence ID" value="QKH22756.1"/>
    <property type="molecule type" value="Genomic_DNA"/>
</dbReference>
<reference evidence="2" key="2">
    <citation type="submission" date="2019-07" db="EMBL/GenBank/DDBJ databases">
        <title>Phylogenomic Reclassification of ATCC Bacillus Strains and Various Taxa within the Genus Bacillus.</title>
        <authorList>
            <person name="Riojas M.A."/>
            <person name="Frank A.M."/>
            <person name="Fenn S.L."/>
            <person name="King S.P."/>
            <person name="Brower S.M."/>
            <person name="Hazbon M.H."/>
        </authorList>
    </citation>
    <scope>NUCLEOTIDE SEQUENCE</scope>
    <source>
        <strain evidence="2">ATCC 35646</strain>
    </source>
</reference>
<dbReference type="KEGG" id="btw:BF38_5802"/>
<sequence>MNLAQVDIHTKQLITNTIGNSIDTNWFFNWLTTRVGRQYTIYNGSDITNLETLKNQRETCIKTGIITRVFEDGNRIYIELNNDPYNLDFFDYKQFTGICTHGYGMYYIIYPNCTYHKVHIQ</sequence>
<evidence type="ECO:0000313" key="4">
    <source>
        <dbReference type="Proteomes" id="UP000031876"/>
    </source>
</evidence>
<dbReference type="Proteomes" id="UP001181533">
    <property type="component" value="Unassembled WGS sequence"/>
</dbReference>
<gene>
    <name evidence="1" type="ORF">BF38_5802</name>
    <name evidence="2" type="ORF">FO599_01870</name>
    <name evidence="3" type="ORF">FOC89_01860</name>
</gene>
<geneLocation type="plasmid" evidence="3 5">
    <name>unnamed3</name>
</geneLocation>
<reference evidence="1 4" key="1">
    <citation type="journal article" date="2015" name="Genome Announc.">
        <title>Complete genome sequences for 35 biothreat assay-relevant bacillus species.</title>
        <authorList>
            <person name="Johnson S.L."/>
            <person name="Daligault H.E."/>
            <person name="Davenport K.W."/>
            <person name="Jaissle J."/>
            <person name="Frey K.G."/>
            <person name="Ladner J.T."/>
            <person name="Broomall S.M."/>
            <person name="Bishop-Lilly K.A."/>
            <person name="Bruce D.C."/>
            <person name="Gibbons H.S."/>
            <person name="Coyne S.R."/>
            <person name="Lo C.C."/>
            <person name="Meincke L."/>
            <person name="Munk A.C."/>
            <person name="Koroleva G.I."/>
            <person name="Rosenzweig C.N."/>
            <person name="Palacios G.F."/>
            <person name="Redden C.L."/>
            <person name="Minogue T.D."/>
            <person name="Chain P.S."/>
        </authorList>
    </citation>
    <scope>NUCLEOTIDE SEQUENCE [LARGE SCALE GENOMIC DNA]</scope>
    <source>
        <strain evidence="1 4">HD1011</strain>
        <plasmid evidence="1 4">2</plasmid>
    </source>
</reference>
<dbReference type="EMBL" id="CP009334">
    <property type="protein sequence ID" value="AJG73913.1"/>
    <property type="molecule type" value="Genomic_DNA"/>
</dbReference>
<keyword evidence="3" id="KW-0614">Plasmid</keyword>
<dbReference type="Proteomes" id="UP000501107">
    <property type="component" value="Plasmid unnamed3"/>
</dbReference>
<evidence type="ECO:0000313" key="2">
    <source>
        <dbReference type="EMBL" id="MDR4174879.1"/>
    </source>
</evidence>
<dbReference type="AlphaFoldDB" id="A0A0B5NP55"/>
<geneLocation type="plasmid" evidence="1 4">
    <name>2</name>
</geneLocation>
<dbReference type="Proteomes" id="UP000031876">
    <property type="component" value="Plasmid 2"/>
</dbReference>
<accession>A0A0B5NP55</accession>
<proteinExistence type="predicted"/>
<dbReference type="RefSeq" id="WP_001046728.1">
    <property type="nucleotide sequence ID" value="NZ_CP009334.1"/>
</dbReference>
<evidence type="ECO:0000313" key="5">
    <source>
        <dbReference type="Proteomes" id="UP000501107"/>
    </source>
</evidence>
<dbReference type="EMBL" id="VKQN01000001">
    <property type="protein sequence ID" value="MDR4174879.1"/>
    <property type="molecule type" value="Genomic_DNA"/>
</dbReference>
<name>A0A0B5NP55_BACTU</name>
<organism evidence="3 5">
    <name type="scientific">Bacillus thuringiensis</name>
    <dbReference type="NCBI Taxonomy" id="1428"/>
    <lineage>
        <taxon>Bacteria</taxon>
        <taxon>Bacillati</taxon>
        <taxon>Bacillota</taxon>
        <taxon>Bacilli</taxon>
        <taxon>Bacillales</taxon>
        <taxon>Bacillaceae</taxon>
        <taxon>Bacillus</taxon>
        <taxon>Bacillus cereus group</taxon>
    </lineage>
</organism>